<dbReference type="EMBL" id="JABFUD020000012">
    <property type="protein sequence ID" value="KAI5072917.1"/>
    <property type="molecule type" value="Genomic_DNA"/>
</dbReference>
<feature type="repeat" description="PPR" evidence="2">
    <location>
        <begin position="173"/>
        <end position="207"/>
    </location>
</feature>
<feature type="repeat" description="PPR" evidence="2">
    <location>
        <begin position="377"/>
        <end position="411"/>
    </location>
</feature>
<dbReference type="InterPro" id="IPR002885">
    <property type="entry name" value="PPR_rpt"/>
</dbReference>
<dbReference type="AlphaFoldDB" id="A0A9D4USB5"/>
<evidence type="ECO:0008006" key="5">
    <source>
        <dbReference type="Google" id="ProtNLM"/>
    </source>
</evidence>
<dbReference type="PANTHER" id="PTHR47926:SF382">
    <property type="entry name" value="PENTACOTRIPEPTIDE-REPEAT REGION OF PRORP DOMAIN-CONTAINING PROTEIN"/>
    <property type="match status" value="1"/>
</dbReference>
<dbReference type="FunFam" id="1.25.40.10:FF:000381">
    <property type="entry name" value="Pentatricopeptide repeat-containing protein"/>
    <property type="match status" value="1"/>
</dbReference>
<dbReference type="PROSITE" id="PS51375">
    <property type="entry name" value="PPR"/>
    <property type="match status" value="5"/>
</dbReference>
<keyword evidence="1" id="KW-0677">Repeat</keyword>
<feature type="repeat" description="PPR" evidence="2">
    <location>
        <begin position="275"/>
        <end position="309"/>
    </location>
</feature>
<protein>
    <recommendedName>
        <fullName evidence="5">Pentatricopeptide repeat-containing protein</fullName>
    </recommendedName>
</protein>
<dbReference type="NCBIfam" id="TIGR00756">
    <property type="entry name" value="PPR"/>
    <property type="match status" value="5"/>
</dbReference>
<evidence type="ECO:0000256" key="1">
    <source>
        <dbReference type="ARBA" id="ARBA00022737"/>
    </source>
</evidence>
<evidence type="ECO:0000313" key="4">
    <source>
        <dbReference type="Proteomes" id="UP000886520"/>
    </source>
</evidence>
<dbReference type="GO" id="GO:0009451">
    <property type="term" value="P:RNA modification"/>
    <property type="evidence" value="ECO:0007669"/>
    <property type="project" value="InterPro"/>
</dbReference>
<dbReference type="Proteomes" id="UP000886520">
    <property type="component" value="Chromosome 12"/>
</dbReference>
<dbReference type="GO" id="GO:0048731">
    <property type="term" value="P:system development"/>
    <property type="evidence" value="ECO:0007669"/>
    <property type="project" value="UniProtKB-ARBA"/>
</dbReference>
<sequence>MRKHDRGFAAQLKACTKLKDVEKGLKLHAQVSHMGLLKKDVFVCASLVDMYAKWGFLSKARAVFDDLLLKDAALWNSLISGYAEHEHGSEALACVKRMQLESITPSAITFTCSLKACASSRFLEKGKELHTQINEGQLLYKDIIVGNALVDMYAKCGSLSMAKQVLEQLSARDVFTWTALLAGYAEYGHGEEALECLVRMQAEGIKPNVITFVCSAKACASIRNLHKGLELHAQIARIFLLYKELAVGNALVDMYIKCDALAIAREVFDMLRGRDVISWTTLITGYFEHGLDEEALKLLDRMLLEGVCPNGVTIISGLNACRNAGSTYRGLKLHAQMESKNFHERDLVLGTTLVSMYAKCGLLVLAQKVFDNLKARDAMLWTALIEGYTENGQVEAALKLYRRMQFEGISPDVFTYVCSLKACGSIGATDEGQELQVEIERLGLVDKHLLVGNSLVGMYAKCDRLPLAVQVFDKLPTRDVNSWNPLIAGYARAGECVGVLCMFESMLREGVTPDSVSFVIVLNACGHAGLCSRSHTYFEAMSNDFGIAPALQHHNSLVDVYSRAGQIDRARELVEKIPLCPDRISWRTVLGACRSCNDVELAKQAFYNSLTSQ</sequence>
<dbReference type="Pfam" id="PF01535">
    <property type="entry name" value="PPR"/>
    <property type="match status" value="5"/>
</dbReference>
<reference evidence="3" key="1">
    <citation type="submission" date="2021-01" db="EMBL/GenBank/DDBJ databases">
        <title>Adiantum capillus-veneris genome.</title>
        <authorList>
            <person name="Fang Y."/>
            <person name="Liao Q."/>
        </authorList>
    </citation>
    <scope>NUCLEOTIDE SEQUENCE</scope>
    <source>
        <strain evidence="3">H3</strain>
        <tissue evidence="3">Leaf</tissue>
    </source>
</reference>
<dbReference type="FunFam" id="1.25.40.10:FF:000285">
    <property type="entry name" value="Pentatricopeptide repeat-containing protein, chloroplastic"/>
    <property type="match status" value="1"/>
</dbReference>
<proteinExistence type="predicted"/>
<dbReference type="Pfam" id="PF13041">
    <property type="entry name" value="PPR_2"/>
    <property type="match status" value="5"/>
</dbReference>
<dbReference type="Gene3D" id="1.25.40.10">
    <property type="entry name" value="Tetratricopeptide repeat domain"/>
    <property type="match status" value="5"/>
</dbReference>
<feature type="repeat" description="PPR" evidence="2">
    <location>
        <begin position="479"/>
        <end position="513"/>
    </location>
</feature>
<evidence type="ECO:0000313" key="3">
    <source>
        <dbReference type="EMBL" id="KAI5072917.1"/>
    </source>
</evidence>
<keyword evidence="4" id="KW-1185">Reference proteome</keyword>
<dbReference type="FunFam" id="1.25.40.10:FF:000031">
    <property type="entry name" value="Pentatricopeptide repeat-containing protein mitochondrial"/>
    <property type="match status" value="1"/>
</dbReference>
<feature type="repeat" description="PPR" evidence="2">
    <location>
        <begin position="71"/>
        <end position="105"/>
    </location>
</feature>
<comment type="caution">
    <text evidence="3">The sequence shown here is derived from an EMBL/GenBank/DDBJ whole genome shotgun (WGS) entry which is preliminary data.</text>
</comment>
<dbReference type="InterPro" id="IPR011990">
    <property type="entry name" value="TPR-like_helical_dom_sf"/>
</dbReference>
<name>A0A9D4USB5_ADICA</name>
<dbReference type="GO" id="GO:0003723">
    <property type="term" value="F:RNA binding"/>
    <property type="evidence" value="ECO:0007669"/>
    <property type="project" value="InterPro"/>
</dbReference>
<accession>A0A9D4USB5</accession>
<dbReference type="OrthoDB" id="185373at2759"/>
<evidence type="ECO:0000256" key="2">
    <source>
        <dbReference type="PROSITE-ProRule" id="PRU00708"/>
    </source>
</evidence>
<dbReference type="FunFam" id="1.25.40.10:FF:000158">
    <property type="entry name" value="pentatricopeptide repeat-containing protein At2g33680"/>
    <property type="match status" value="1"/>
</dbReference>
<organism evidence="3 4">
    <name type="scientific">Adiantum capillus-veneris</name>
    <name type="common">Maidenhair fern</name>
    <dbReference type="NCBI Taxonomy" id="13818"/>
    <lineage>
        <taxon>Eukaryota</taxon>
        <taxon>Viridiplantae</taxon>
        <taxon>Streptophyta</taxon>
        <taxon>Embryophyta</taxon>
        <taxon>Tracheophyta</taxon>
        <taxon>Polypodiopsida</taxon>
        <taxon>Polypodiidae</taxon>
        <taxon>Polypodiales</taxon>
        <taxon>Pteridineae</taxon>
        <taxon>Pteridaceae</taxon>
        <taxon>Vittarioideae</taxon>
        <taxon>Adiantum</taxon>
    </lineage>
</organism>
<gene>
    <name evidence="3" type="ORF">GOP47_0013023</name>
</gene>
<dbReference type="PANTHER" id="PTHR47926">
    <property type="entry name" value="PENTATRICOPEPTIDE REPEAT-CONTAINING PROTEIN"/>
    <property type="match status" value="1"/>
</dbReference>
<dbReference type="InterPro" id="IPR046960">
    <property type="entry name" value="PPR_At4g14850-like_plant"/>
</dbReference>